<dbReference type="Pfam" id="PF00117">
    <property type="entry name" value="GATase"/>
    <property type="match status" value="1"/>
</dbReference>
<reference evidence="3" key="1">
    <citation type="submission" date="2017-08" db="EMBL/GenBank/DDBJ databases">
        <title>A dynamic microbial community with high functional redundancy inhabits the cold, oxic subseafloor aquifer.</title>
        <authorList>
            <person name="Tully B.J."/>
            <person name="Wheat C.G."/>
            <person name="Glazer B.T."/>
            <person name="Huber J.A."/>
        </authorList>
    </citation>
    <scope>NUCLEOTIDE SEQUENCE [LARGE SCALE GENOMIC DNA]</scope>
</reference>
<dbReference type="EMBL" id="NVUL01000005">
    <property type="protein sequence ID" value="PCI81400.1"/>
    <property type="molecule type" value="Genomic_DNA"/>
</dbReference>
<dbReference type="Proteomes" id="UP000218767">
    <property type="component" value="Unassembled WGS sequence"/>
</dbReference>
<evidence type="ECO:0000313" key="3">
    <source>
        <dbReference type="Proteomes" id="UP000218767"/>
    </source>
</evidence>
<dbReference type="InterPro" id="IPR044992">
    <property type="entry name" value="ChyE-like"/>
</dbReference>
<evidence type="ECO:0000259" key="1">
    <source>
        <dbReference type="Pfam" id="PF00117"/>
    </source>
</evidence>
<dbReference type="Gene3D" id="3.40.50.880">
    <property type="match status" value="1"/>
</dbReference>
<sequence length="203" mass="22293">MSNKILIIKTGNTLPSLLAENEDFEDWFVRGSGLDSSRFIRCAVDKGEALPAIEDVVAAIVTGSPAYVTDLAPWNEIAADYLRILHADQKPILGVCYGHQLLAWAFGGEVGFHPSGREIGTVDVELTQEAASDVLFANMPKQFSVQASHLQSVLSLPNEAVLLARNSFDAHHAFRLGTSTWGGTVSSRIQRERNEHLHSRAWR</sequence>
<gene>
    <name evidence="2" type="ORF">COB20_01775</name>
</gene>
<proteinExistence type="predicted"/>
<dbReference type="GO" id="GO:0005829">
    <property type="term" value="C:cytosol"/>
    <property type="evidence" value="ECO:0007669"/>
    <property type="project" value="TreeGrafter"/>
</dbReference>
<evidence type="ECO:0000313" key="2">
    <source>
        <dbReference type="EMBL" id="PCI81400.1"/>
    </source>
</evidence>
<organism evidence="2 3">
    <name type="scientific">SAR86 cluster bacterium</name>
    <dbReference type="NCBI Taxonomy" id="2030880"/>
    <lineage>
        <taxon>Bacteria</taxon>
        <taxon>Pseudomonadati</taxon>
        <taxon>Pseudomonadota</taxon>
        <taxon>Gammaproteobacteria</taxon>
        <taxon>SAR86 cluster</taxon>
    </lineage>
</organism>
<dbReference type="PROSITE" id="PS51273">
    <property type="entry name" value="GATASE_TYPE_1"/>
    <property type="match status" value="1"/>
</dbReference>
<dbReference type="NCBIfam" id="NF006562">
    <property type="entry name" value="PRK09065.1"/>
    <property type="match status" value="1"/>
</dbReference>
<dbReference type="PANTHER" id="PTHR42695">
    <property type="entry name" value="GLUTAMINE AMIDOTRANSFERASE YLR126C-RELATED"/>
    <property type="match status" value="1"/>
</dbReference>
<comment type="caution">
    <text evidence="2">The sequence shown here is derived from an EMBL/GenBank/DDBJ whole genome shotgun (WGS) entry which is preliminary data.</text>
</comment>
<dbReference type="SUPFAM" id="SSF52317">
    <property type="entry name" value="Class I glutamine amidotransferase-like"/>
    <property type="match status" value="1"/>
</dbReference>
<protein>
    <submittedName>
        <fullName evidence="2">GMP synthase</fullName>
    </submittedName>
</protein>
<dbReference type="PANTHER" id="PTHR42695:SF5">
    <property type="entry name" value="GLUTAMINE AMIDOTRANSFERASE YLR126C-RELATED"/>
    <property type="match status" value="1"/>
</dbReference>
<dbReference type="InterPro" id="IPR029062">
    <property type="entry name" value="Class_I_gatase-like"/>
</dbReference>
<dbReference type="AlphaFoldDB" id="A0A2A4XFN9"/>
<dbReference type="InterPro" id="IPR017926">
    <property type="entry name" value="GATASE"/>
</dbReference>
<feature type="domain" description="Glutamine amidotransferase" evidence="1">
    <location>
        <begin position="55"/>
        <end position="174"/>
    </location>
</feature>
<dbReference type="CDD" id="cd01741">
    <property type="entry name" value="GATase1_1"/>
    <property type="match status" value="1"/>
</dbReference>
<name>A0A2A4XFN9_9GAMM</name>
<accession>A0A2A4XFN9</accession>